<dbReference type="InterPro" id="IPR045338">
    <property type="entry name" value="DUF6535"/>
</dbReference>
<proteinExistence type="predicted"/>
<evidence type="ECO:0000256" key="1">
    <source>
        <dbReference type="SAM" id="Phobius"/>
    </source>
</evidence>
<name>A0A1B7N4D3_9AGAM</name>
<gene>
    <name evidence="3" type="ORF">K503DRAFT_689012</name>
</gene>
<protein>
    <recommendedName>
        <fullName evidence="2">DUF6535 domain-containing protein</fullName>
    </recommendedName>
</protein>
<dbReference type="Proteomes" id="UP000092154">
    <property type="component" value="Unassembled WGS sequence"/>
</dbReference>
<dbReference type="InParanoid" id="A0A1B7N4D3"/>
<dbReference type="STRING" id="1314800.A0A1B7N4D3"/>
<dbReference type="EMBL" id="KV448238">
    <property type="protein sequence ID" value="OAX39724.1"/>
    <property type="molecule type" value="Genomic_DNA"/>
</dbReference>
<organism evidence="3 4">
    <name type="scientific">Rhizopogon vinicolor AM-OR11-026</name>
    <dbReference type="NCBI Taxonomy" id="1314800"/>
    <lineage>
        <taxon>Eukaryota</taxon>
        <taxon>Fungi</taxon>
        <taxon>Dikarya</taxon>
        <taxon>Basidiomycota</taxon>
        <taxon>Agaricomycotina</taxon>
        <taxon>Agaricomycetes</taxon>
        <taxon>Agaricomycetidae</taxon>
        <taxon>Boletales</taxon>
        <taxon>Suillineae</taxon>
        <taxon>Rhizopogonaceae</taxon>
        <taxon>Rhizopogon</taxon>
    </lineage>
</organism>
<dbReference type="AlphaFoldDB" id="A0A1B7N4D3"/>
<keyword evidence="1" id="KW-0472">Membrane</keyword>
<feature type="non-terminal residue" evidence="3">
    <location>
        <position position="141"/>
    </location>
</feature>
<keyword evidence="1" id="KW-0812">Transmembrane</keyword>
<sequence length="141" mass="15510">MLGLVQQIVEVLQTSNIVEERGNDVPSKFWATYKKISSEYDDDMLERCNGNLDSLLIFAGLFSAVNTTFIIAMQPDPVDTTNTLLVQLTLVTLYGSSAPQPLILSPSTDYSSSDFWIQVLAYASLAFSLLAAFGSVMGKQW</sequence>
<feature type="transmembrane region" description="Helical" evidence="1">
    <location>
        <begin position="115"/>
        <end position="136"/>
    </location>
</feature>
<evidence type="ECO:0000313" key="4">
    <source>
        <dbReference type="Proteomes" id="UP000092154"/>
    </source>
</evidence>
<keyword evidence="1" id="KW-1133">Transmembrane helix</keyword>
<evidence type="ECO:0000259" key="2">
    <source>
        <dbReference type="Pfam" id="PF20153"/>
    </source>
</evidence>
<feature type="transmembrane region" description="Helical" evidence="1">
    <location>
        <begin position="54"/>
        <end position="72"/>
    </location>
</feature>
<feature type="domain" description="DUF6535" evidence="2">
    <location>
        <begin position="30"/>
        <end position="141"/>
    </location>
</feature>
<dbReference type="OrthoDB" id="3235960at2759"/>
<accession>A0A1B7N4D3</accession>
<reference evidence="3 4" key="1">
    <citation type="submission" date="2016-06" db="EMBL/GenBank/DDBJ databases">
        <title>Comparative genomics of the ectomycorrhizal sister species Rhizopogon vinicolor and Rhizopogon vesiculosus (Basidiomycota: Boletales) reveals a divergence of the mating type B locus.</title>
        <authorList>
            <consortium name="DOE Joint Genome Institute"/>
            <person name="Mujic A.B."/>
            <person name="Kuo A."/>
            <person name="Tritt A."/>
            <person name="Lipzen A."/>
            <person name="Chen C."/>
            <person name="Johnson J."/>
            <person name="Sharma A."/>
            <person name="Barry K."/>
            <person name="Grigoriev I.V."/>
            <person name="Spatafora J.W."/>
        </authorList>
    </citation>
    <scope>NUCLEOTIDE SEQUENCE [LARGE SCALE GENOMIC DNA]</scope>
    <source>
        <strain evidence="3 4">AM-OR11-026</strain>
    </source>
</reference>
<evidence type="ECO:0000313" key="3">
    <source>
        <dbReference type="EMBL" id="OAX39724.1"/>
    </source>
</evidence>
<keyword evidence="4" id="KW-1185">Reference proteome</keyword>
<dbReference type="Pfam" id="PF20153">
    <property type="entry name" value="DUF6535"/>
    <property type="match status" value="1"/>
</dbReference>